<dbReference type="GO" id="GO:0005524">
    <property type="term" value="F:ATP binding"/>
    <property type="evidence" value="ECO:0007669"/>
    <property type="project" value="UniProtKB-UniRule"/>
</dbReference>
<keyword evidence="5 12" id="KW-0963">Cytoplasm</keyword>
<accession>A0A0R2FBD7</accession>
<sequence>MAIKWRWKRPILKRYERLARHIVALQPKYHAMSDAELKAQTTEFKQRLASGTALDALLPEAFAVVREADRRVLGLEPYLNQVTGAIVLYYGDIAEMKTGEGKSLTATMPLYLNGLTGPGNYLITANAYLANRDAEEIGPVYEWLGLTVSAGAADEKVDDLDTSELDKKGIYSADVVYTTHSALGFDYLMDNLASSEDDQFIQRFHYALVDEIDAVLLDMAQIPLVISGAPRVQSNYYESVDKLVKLLEVGDDLDIEMSDDTQNAWFTERGIHTIETYFGITGLLSPKWSSLYRHLVLSMRANYLMHQGRDYVCEDGEITLIDRENGRKLPGMKLHAGLHQAIEAKEGVTITSESRAMASITYQNLFRMFHKLAGMTGTAKTDVREFRETYNLDVIQVPTHKPVIRKDHPDQLYITNEEKIYASLAKIKEAYAIHRPVLIETGSVSMSELYSYILLKEGIPHSLLNARSVGKEADIIAEAGQPGSITVATSMAGRGTDTKLGKGVREMGGLLVVGTEPMDSQRIDQQLKGRAGRQGAPGESYFYVSLEDKVVLENGPAWVKRARVKYEQQVATGKRPEGQPLTKKRFKNLVRDVQSIAANGQRGARSQTLQFDEIFRLQRETIYQFRNKVMDQADVDGLVAKLCDRALTTLLTPNRQDPLTFEGILDYLFNNVDYNYDRSTLWENWQAGGSQLASYLKTVVEQRLALQQKRFGAADQFLYFEKLSILKAIDHVWIEQVDNLQQLRQVVNSRAQGSRNPIYEYQRDARLSFEQMTHAFWQTALRNLMLSTFTINSDGTMDVDFP</sequence>
<reference evidence="16 17" key="1">
    <citation type="journal article" date="2015" name="Genome Announc.">
        <title>Expanding the biotechnology potential of lactobacilli through comparative genomics of 213 strains and associated genera.</title>
        <authorList>
            <person name="Sun Z."/>
            <person name="Harris H.M."/>
            <person name="McCann A."/>
            <person name="Guo C."/>
            <person name="Argimon S."/>
            <person name="Zhang W."/>
            <person name="Yang X."/>
            <person name="Jeffery I.B."/>
            <person name="Cooney J.C."/>
            <person name="Kagawa T.F."/>
            <person name="Liu W."/>
            <person name="Song Y."/>
            <person name="Salvetti E."/>
            <person name="Wrobel A."/>
            <person name="Rasinkangas P."/>
            <person name="Parkhill J."/>
            <person name="Rea M.C."/>
            <person name="O'Sullivan O."/>
            <person name="Ritari J."/>
            <person name="Douillard F.P."/>
            <person name="Paul Ross R."/>
            <person name="Yang R."/>
            <person name="Briner A.E."/>
            <person name="Felis G.E."/>
            <person name="de Vos W.M."/>
            <person name="Barrangou R."/>
            <person name="Klaenhammer T.R."/>
            <person name="Caufield P.W."/>
            <person name="Cui Y."/>
            <person name="Zhang H."/>
            <person name="O'Toole P.W."/>
        </authorList>
    </citation>
    <scope>NUCLEOTIDE SEQUENCE [LARGE SCALE GENOMIC DNA]</scope>
    <source>
        <strain evidence="16 17">DSM 23365</strain>
    </source>
</reference>
<dbReference type="RefSeq" id="WP_057151754.1">
    <property type="nucleotide sequence ID" value="NZ_AYZM01000061.1"/>
</dbReference>
<keyword evidence="7 12" id="KW-0067">ATP-binding</keyword>
<dbReference type="SUPFAM" id="SSF52540">
    <property type="entry name" value="P-loop containing nucleoside triphosphate hydrolases"/>
    <property type="match status" value="2"/>
</dbReference>
<proteinExistence type="inferred from homology"/>
<evidence type="ECO:0000256" key="8">
    <source>
        <dbReference type="ARBA" id="ARBA00022927"/>
    </source>
</evidence>
<evidence type="ECO:0000259" key="13">
    <source>
        <dbReference type="PROSITE" id="PS51192"/>
    </source>
</evidence>
<dbReference type="GO" id="GO:0017038">
    <property type="term" value="P:protein import"/>
    <property type="evidence" value="ECO:0007669"/>
    <property type="project" value="InterPro"/>
</dbReference>
<dbReference type="GO" id="GO:0005886">
    <property type="term" value="C:plasma membrane"/>
    <property type="evidence" value="ECO:0007669"/>
    <property type="project" value="UniProtKB-SubCell"/>
</dbReference>
<organism evidence="16 17">
    <name type="scientific">Secundilactobacillus similis DSM 23365 = JCM 2765</name>
    <dbReference type="NCBI Taxonomy" id="1423804"/>
    <lineage>
        <taxon>Bacteria</taxon>
        <taxon>Bacillati</taxon>
        <taxon>Bacillota</taxon>
        <taxon>Bacilli</taxon>
        <taxon>Lactobacillales</taxon>
        <taxon>Lactobacillaceae</taxon>
        <taxon>Secundilactobacillus</taxon>
    </lineage>
</organism>
<feature type="domain" description="SecA family profile" evidence="15">
    <location>
        <begin position="1"/>
        <end position="582"/>
    </location>
</feature>
<dbReference type="InterPro" id="IPR044722">
    <property type="entry name" value="SecA_SF2_C"/>
</dbReference>
<dbReference type="InterPro" id="IPR014018">
    <property type="entry name" value="SecA_motor_DEAD"/>
</dbReference>
<dbReference type="Pfam" id="PF21090">
    <property type="entry name" value="P-loop_SecA"/>
    <property type="match status" value="2"/>
</dbReference>
<keyword evidence="17" id="KW-1185">Reference proteome</keyword>
<dbReference type="PATRIC" id="fig|1423804.4.peg.122"/>
<feature type="binding site" evidence="12">
    <location>
        <position position="81"/>
    </location>
    <ligand>
        <name>ATP</name>
        <dbReference type="ChEBI" id="CHEBI:30616"/>
    </ligand>
</feature>
<dbReference type="GO" id="GO:0008564">
    <property type="term" value="F:protein-exporting ATPase activity"/>
    <property type="evidence" value="ECO:0007669"/>
    <property type="project" value="UniProtKB-EC"/>
</dbReference>
<evidence type="ECO:0000256" key="6">
    <source>
        <dbReference type="ARBA" id="ARBA00022741"/>
    </source>
</evidence>
<comment type="catalytic activity">
    <reaction evidence="12">
        <text>ATP + H2O + cellular proteinSide 1 = ADP + phosphate + cellular proteinSide 2.</text>
        <dbReference type="EC" id="7.4.2.8"/>
    </reaction>
</comment>
<dbReference type="Pfam" id="PF01043">
    <property type="entry name" value="SecA_PP_bind"/>
    <property type="match status" value="1"/>
</dbReference>
<keyword evidence="10 12" id="KW-0811">Translocation</keyword>
<evidence type="ECO:0000313" key="17">
    <source>
        <dbReference type="Proteomes" id="UP000051442"/>
    </source>
</evidence>
<evidence type="ECO:0000259" key="15">
    <source>
        <dbReference type="PROSITE" id="PS51196"/>
    </source>
</evidence>
<evidence type="ECO:0000256" key="10">
    <source>
        <dbReference type="ARBA" id="ARBA00023010"/>
    </source>
</evidence>
<dbReference type="GO" id="GO:0065002">
    <property type="term" value="P:intracellular protein transmembrane transport"/>
    <property type="evidence" value="ECO:0007669"/>
    <property type="project" value="UniProtKB-UniRule"/>
</dbReference>
<keyword evidence="3 12" id="KW-0813">Transport</keyword>
<feature type="domain" description="Helicase C-terminal" evidence="14">
    <location>
        <begin position="426"/>
        <end position="578"/>
    </location>
</feature>
<dbReference type="PRINTS" id="PR00906">
    <property type="entry name" value="SECA"/>
</dbReference>
<comment type="subunit">
    <text evidence="12">Monomer and homodimer. Part of the essential Sec protein translocation apparatus which comprises SecA, SecYEG and auxiliary proteins SecDF. Other proteins may also be involved.</text>
</comment>
<dbReference type="SUPFAM" id="SSF81886">
    <property type="entry name" value="Helical scaffold and wing domains of SecA"/>
    <property type="match status" value="1"/>
</dbReference>
<protein>
    <recommendedName>
        <fullName evidence="12">Protein translocase subunit SecA</fullName>
        <ecNumber evidence="12">7.4.2.8</ecNumber>
    </recommendedName>
</protein>
<dbReference type="NCBIfam" id="TIGR03714">
    <property type="entry name" value="secA2"/>
    <property type="match status" value="1"/>
</dbReference>
<evidence type="ECO:0000256" key="11">
    <source>
        <dbReference type="ARBA" id="ARBA00023136"/>
    </source>
</evidence>
<dbReference type="InterPro" id="IPR000185">
    <property type="entry name" value="SecA"/>
</dbReference>
<keyword evidence="4 12" id="KW-1003">Cell membrane</keyword>
<comment type="subcellular location">
    <subcellularLocation>
        <location evidence="12">Cell membrane</location>
        <topology evidence="12">Peripheral membrane protein</topology>
        <orientation evidence="12">Cytoplasmic side</orientation>
    </subcellularLocation>
    <subcellularLocation>
        <location evidence="12">Cytoplasm</location>
    </subcellularLocation>
    <subcellularLocation>
        <location evidence="1">Membrane</location>
        <topology evidence="1">Peripheral membrane protein</topology>
    </subcellularLocation>
    <text evidence="12">Distribution is 50-50.</text>
</comment>
<keyword evidence="9 12" id="KW-1278">Translocase</keyword>
<dbReference type="SUPFAM" id="SSF81767">
    <property type="entry name" value="Pre-protein crosslinking domain of SecA"/>
    <property type="match status" value="1"/>
</dbReference>
<dbReference type="PANTHER" id="PTHR30612">
    <property type="entry name" value="SECA INNER MEMBRANE COMPONENT OF SEC PROTEIN SECRETION SYSTEM"/>
    <property type="match status" value="1"/>
</dbReference>
<dbReference type="PROSITE" id="PS51192">
    <property type="entry name" value="HELICASE_ATP_BIND_1"/>
    <property type="match status" value="1"/>
</dbReference>
<dbReference type="InterPro" id="IPR022490">
    <property type="entry name" value="SecA2"/>
</dbReference>
<evidence type="ECO:0000256" key="12">
    <source>
        <dbReference type="HAMAP-Rule" id="MF_01382"/>
    </source>
</evidence>
<dbReference type="InterPro" id="IPR014001">
    <property type="entry name" value="Helicase_ATP-bd"/>
</dbReference>
<dbReference type="PROSITE" id="PS51196">
    <property type="entry name" value="SECA_MOTOR_DEAD"/>
    <property type="match status" value="1"/>
</dbReference>
<evidence type="ECO:0000256" key="1">
    <source>
        <dbReference type="ARBA" id="ARBA00004170"/>
    </source>
</evidence>
<gene>
    <name evidence="12" type="primary">secA</name>
    <name evidence="16" type="ORF">FD14_GL000109</name>
</gene>
<evidence type="ECO:0000256" key="2">
    <source>
        <dbReference type="ARBA" id="ARBA00007650"/>
    </source>
</evidence>
<comment type="similarity">
    <text evidence="2 12">Belongs to the SecA family.</text>
</comment>
<keyword evidence="8 12" id="KW-0653">Protein transport</keyword>
<dbReference type="InterPro" id="IPR036670">
    <property type="entry name" value="SecA_X-link_sf"/>
</dbReference>
<dbReference type="HAMAP" id="MF_01382">
    <property type="entry name" value="SecA"/>
    <property type="match status" value="1"/>
</dbReference>
<dbReference type="SMART" id="SM00958">
    <property type="entry name" value="SecA_PP_bind"/>
    <property type="match status" value="1"/>
</dbReference>
<feature type="binding site" evidence="12">
    <location>
        <begin position="99"/>
        <end position="103"/>
    </location>
    <ligand>
        <name>ATP</name>
        <dbReference type="ChEBI" id="CHEBI:30616"/>
    </ligand>
</feature>
<dbReference type="PROSITE" id="PS51194">
    <property type="entry name" value="HELICASE_CTER"/>
    <property type="match status" value="1"/>
</dbReference>
<dbReference type="Pfam" id="PF07516">
    <property type="entry name" value="SecA_SW"/>
    <property type="match status" value="1"/>
</dbReference>
<evidence type="ECO:0000256" key="5">
    <source>
        <dbReference type="ARBA" id="ARBA00022490"/>
    </source>
</evidence>
<dbReference type="GO" id="GO:0031522">
    <property type="term" value="C:cell envelope Sec protein transport complex"/>
    <property type="evidence" value="ECO:0007669"/>
    <property type="project" value="TreeGrafter"/>
</dbReference>
<evidence type="ECO:0000256" key="4">
    <source>
        <dbReference type="ARBA" id="ARBA00022475"/>
    </source>
</evidence>
<dbReference type="FunFam" id="3.40.50.300:FF:000429">
    <property type="entry name" value="Preprotein translocase subunit SecA"/>
    <property type="match status" value="1"/>
</dbReference>
<evidence type="ECO:0000256" key="3">
    <source>
        <dbReference type="ARBA" id="ARBA00022448"/>
    </source>
</evidence>
<comment type="caution">
    <text evidence="16">The sequence shown here is derived from an EMBL/GenBank/DDBJ whole genome shotgun (WGS) entry which is preliminary data.</text>
</comment>
<keyword evidence="6 12" id="KW-0547">Nucleotide-binding</keyword>
<dbReference type="InterPro" id="IPR011115">
    <property type="entry name" value="SecA_DEAD"/>
</dbReference>
<dbReference type="Gene3D" id="3.40.50.300">
    <property type="entry name" value="P-loop containing nucleotide triphosphate hydrolases"/>
    <property type="match status" value="2"/>
</dbReference>
<comment type="function">
    <text evidence="12">Part of the Sec protein translocase complex. Interacts with the SecYEG preprotein conducting channel. Has a central role in coupling the hydrolysis of ATP to the transfer of proteins into and across the cell membrane, serving as an ATP-driven molecular motor driving the stepwise translocation of polypeptide chains across the membrane.</text>
</comment>
<dbReference type="CDD" id="cd18803">
    <property type="entry name" value="SF2_C_secA"/>
    <property type="match status" value="1"/>
</dbReference>
<dbReference type="NCBIfam" id="NF006630">
    <property type="entry name" value="PRK09200.1"/>
    <property type="match status" value="1"/>
</dbReference>
<feature type="domain" description="Helicase ATP-binding" evidence="13">
    <location>
        <begin position="83"/>
        <end position="249"/>
    </location>
</feature>
<dbReference type="EMBL" id="AYZM01000061">
    <property type="protein sequence ID" value="KRN25705.1"/>
    <property type="molecule type" value="Genomic_DNA"/>
</dbReference>
<dbReference type="Gene3D" id="3.90.1440.10">
    <property type="entry name" value="SecA, preprotein cross-linking domain"/>
    <property type="match status" value="1"/>
</dbReference>
<keyword evidence="11 12" id="KW-0472">Membrane</keyword>
<dbReference type="InterPro" id="IPR011116">
    <property type="entry name" value="SecA_Wing/Scaffold"/>
</dbReference>
<dbReference type="AlphaFoldDB" id="A0A0R2FBD7"/>
<dbReference type="InterPro" id="IPR036266">
    <property type="entry name" value="SecA_Wing/Scaffold_sf"/>
</dbReference>
<dbReference type="GO" id="GO:0006605">
    <property type="term" value="P:protein targeting"/>
    <property type="evidence" value="ECO:0007669"/>
    <property type="project" value="UniProtKB-UniRule"/>
</dbReference>
<dbReference type="SMART" id="SM00957">
    <property type="entry name" value="SecA_DEAD"/>
    <property type="match status" value="1"/>
</dbReference>
<evidence type="ECO:0000259" key="14">
    <source>
        <dbReference type="PROSITE" id="PS51194"/>
    </source>
</evidence>
<name>A0A0R2FBD7_9LACO</name>
<dbReference type="InterPro" id="IPR027417">
    <property type="entry name" value="P-loop_NTPase"/>
</dbReference>
<dbReference type="Proteomes" id="UP000051442">
    <property type="component" value="Unassembled WGS sequence"/>
</dbReference>
<evidence type="ECO:0000256" key="9">
    <source>
        <dbReference type="ARBA" id="ARBA00022967"/>
    </source>
</evidence>
<dbReference type="InterPro" id="IPR011130">
    <property type="entry name" value="SecA_preprotein_X-link_dom"/>
</dbReference>
<dbReference type="EC" id="7.4.2.8" evidence="12"/>
<dbReference type="GO" id="GO:0005829">
    <property type="term" value="C:cytosol"/>
    <property type="evidence" value="ECO:0007669"/>
    <property type="project" value="TreeGrafter"/>
</dbReference>
<dbReference type="PANTHER" id="PTHR30612:SF0">
    <property type="entry name" value="CHLOROPLAST PROTEIN-TRANSPORTING ATPASE"/>
    <property type="match status" value="1"/>
</dbReference>
<dbReference type="OrthoDB" id="9762243at2"/>
<dbReference type="CDD" id="cd17928">
    <property type="entry name" value="DEXDc_SecA"/>
    <property type="match status" value="1"/>
</dbReference>
<dbReference type="GO" id="GO:0043952">
    <property type="term" value="P:protein transport by the Sec complex"/>
    <property type="evidence" value="ECO:0007669"/>
    <property type="project" value="TreeGrafter"/>
</dbReference>
<dbReference type="InterPro" id="IPR001650">
    <property type="entry name" value="Helicase_C-like"/>
</dbReference>
<dbReference type="Gene3D" id="1.10.3060.10">
    <property type="entry name" value="Helical scaffold and wing domains of SecA"/>
    <property type="match status" value="1"/>
</dbReference>
<dbReference type="Pfam" id="PF07517">
    <property type="entry name" value="SecA_DEAD"/>
    <property type="match status" value="1"/>
</dbReference>
<dbReference type="STRING" id="1423804.FD14_GL000109"/>
<feature type="binding site" evidence="12">
    <location>
        <position position="497"/>
    </location>
    <ligand>
        <name>ATP</name>
        <dbReference type="ChEBI" id="CHEBI:30616"/>
    </ligand>
</feature>
<evidence type="ECO:0000256" key="7">
    <source>
        <dbReference type="ARBA" id="ARBA00022840"/>
    </source>
</evidence>
<evidence type="ECO:0000313" key="16">
    <source>
        <dbReference type="EMBL" id="KRN25705.1"/>
    </source>
</evidence>